<evidence type="ECO:0000256" key="2">
    <source>
        <dbReference type="SAM" id="Phobius"/>
    </source>
</evidence>
<evidence type="ECO:0000259" key="3">
    <source>
        <dbReference type="Pfam" id="PF18864"/>
    </source>
</evidence>
<keyword evidence="2" id="KW-0812">Transmembrane</keyword>
<gene>
    <name evidence="4" type="ORF">ROS62_29770</name>
</gene>
<feature type="transmembrane region" description="Helical" evidence="2">
    <location>
        <begin position="254"/>
        <end position="275"/>
    </location>
</feature>
<feature type="domain" description="AbiTii" evidence="3">
    <location>
        <begin position="9"/>
        <end position="207"/>
    </location>
</feature>
<feature type="region of interest" description="Disordered" evidence="1">
    <location>
        <begin position="221"/>
        <end position="248"/>
    </location>
</feature>
<dbReference type="Proteomes" id="UP001181313">
    <property type="component" value="Unassembled WGS sequence"/>
</dbReference>
<evidence type="ECO:0000256" key="1">
    <source>
        <dbReference type="SAM" id="MobiDB-lite"/>
    </source>
</evidence>
<proteinExistence type="predicted"/>
<evidence type="ECO:0000313" key="4">
    <source>
        <dbReference type="EMBL" id="MDT3728833.1"/>
    </source>
</evidence>
<protein>
    <recommendedName>
        <fullName evidence="3">AbiTii domain-containing protein</fullName>
    </recommendedName>
</protein>
<sequence length="277" mass="29848">MTTPDVRGLEQLERAVLDDSTSLAAALRRCLMLGGYAHHQELRAWAQRELEGYETADELPSYRNVPAAIEVEMDHSFPGQIITGDTRRISANQLPQHARDRGIGERAPIRQGVKELEALIAIAGKNVQLSLPGAAEYAMQMTEEQHKLGNPTASITSVHWAIPTPSVQGVLDHVRTRLTQFVAEVRATMPAGQQNPNPDQIESAAQQAFNITGGDNSIINVTAPTSKADRGGTATANANESAPEPPKPWWHRGAVIWTAIGAVAAIASVVVPLLLTK</sequence>
<reference evidence="4" key="1">
    <citation type="submission" date="2024-05" db="EMBL/GenBank/DDBJ databases">
        <title>30 novel species of actinomycetes from the DSMZ collection.</title>
        <authorList>
            <person name="Nouioui I."/>
        </authorList>
    </citation>
    <scope>NUCLEOTIDE SEQUENCE</scope>
    <source>
        <strain evidence="4">DSM 41972</strain>
    </source>
</reference>
<name>A0ABU3I790_9ACTN</name>
<organism evidence="4 5">
    <name type="scientific">Streptomyces althioticus subsp. attaecolombicae</name>
    <dbReference type="NCBI Taxonomy" id="3075534"/>
    <lineage>
        <taxon>Bacteria</taxon>
        <taxon>Bacillati</taxon>
        <taxon>Actinomycetota</taxon>
        <taxon>Actinomycetes</taxon>
        <taxon>Kitasatosporales</taxon>
        <taxon>Streptomycetaceae</taxon>
        <taxon>Streptomyces</taxon>
        <taxon>Streptomyces althioticus group</taxon>
    </lineage>
</organism>
<dbReference type="Pfam" id="PF18864">
    <property type="entry name" value="AbiTii"/>
    <property type="match status" value="1"/>
</dbReference>
<keyword evidence="5" id="KW-1185">Reference proteome</keyword>
<dbReference type="RefSeq" id="WP_139118585.1">
    <property type="nucleotide sequence ID" value="NZ_JAVSGH010000072.1"/>
</dbReference>
<evidence type="ECO:0000313" key="5">
    <source>
        <dbReference type="Proteomes" id="UP001181313"/>
    </source>
</evidence>
<keyword evidence="2" id="KW-1133">Transmembrane helix</keyword>
<comment type="caution">
    <text evidence="4">The sequence shown here is derived from an EMBL/GenBank/DDBJ whole genome shotgun (WGS) entry which is preliminary data.</text>
</comment>
<keyword evidence="2" id="KW-0472">Membrane</keyword>
<accession>A0ABU3I790</accession>
<dbReference type="InterPro" id="IPR041304">
    <property type="entry name" value="AbiTii"/>
</dbReference>
<dbReference type="EMBL" id="JAVSGH010000072">
    <property type="protein sequence ID" value="MDT3728833.1"/>
    <property type="molecule type" value="Genomic_DNA"/>
</dbReference>